<reference evidence="2 3" key="1">
    <citation type="submission" date="2019-02" db="EMBL/GenBank/DDBJ databases">
        <title>Genomic Encyclopedia of Type Strains, Phase IV (KMG-IV): sequencing the most valuable type-strain genomes for metagenomic binning, comparative biology and taxonomic classification.</title>
        <authorList>
            <person name="Goeker M."/>
        </authorList>
    </citation>
    <scope>NUCLEOTIDE SEQUENCE [LARGE SCALE GENOMIC DNA]</scope>
    <source>
        <strain evidence="2 3">DSM 28825</strain>
    </source>
</reference>
<keyword evidence="3" id="KW-1185">Reference proteome</keyword>
<protein>
    <submittedName>
        <fullName evidence="2">YceI-like domain-containing protein</fullName>
    </submittedName>
</protein>
<sequence length="206" mass="23450">MKRIGFFILMGLIFINKVDAEQPVKNVKAFNVQTKESKVFWTGKKVSGKHTGEISLKDGEIVLNGNKFVSANINIDMSSIICSDITNEQWNKKLIGHLKSDDFFSVEKFPESNFKTTQFTKIQNAKPDEANYTVKGILSIKGISHEITFPAKLEMRNDALWVDALLSVDRTKWDIKYGSGSFFDDLGDNMIHDMFEIKFQLVSRIN</sequence>
<gene>
    <name evidence="2" type="ORF">EV201_3276</name>
</gene>
<dbReference type="InterPro" id="IPR007372">
    <property type="entry name" value="Lipid/polyisoprenoid-bd_YceI"/>
</dbReference>
<dbReference type="PANTHER" id="PTHR34406:SF1">
    <property type="entry name" value="PROTEIN YCEI"/>
    <property type="match status" value="1"/>
</dbReference>
<dbReference type="Pfam" id="PF04264">
    <property type="entry name" value="YceI"/>
    <property type="match status" value="1"/>
</dbReference>
<accession>A0A4Q7V750</accession>
<evidence type="ECO:0000259" key="1">
    <source>
        <dbReference type="SMART" id="SM00867"/>
    </source>
</evidence>
<dbReference type="AlphaFoldDB" id="A0A4Q7V750"/>
<name>A0A4Q7V750_9BACT</name>
<dbReference type="InterPro" id="IPR036761">
    <property type="entry name" value="TTHA0802/YceI-like_sf"/>
</dbReference>
<dbReference type="PANTHER" id="PTHR34406">
    <property type="entry name" value="PROTEIN YCEI"/>
    <property type="match status" value="1"/>
</dbReference>
<dbReference type="SUPFAM" id="SSF101874">
    <property type="entry name" value="YceI-like"/>
    <property type="match status" value="1"/>
</dbReference>
<dbReference type="Gene3D" id="2.40.128.110">
    <property type="entry name" value="Lipid/polyisoprenoid-binding, YceI-like"/>
    <property type="match status" value="1"/>
</dbReference>
<dbReference type="EMBL" id="SHKN01000006">
    <property type="protein sequence ID" value="RZT91270.1"/>
    <property type="molecule type" value="Genomic_DNA"/>
</dbReference>
<dbReference type="SMART" id="SM00867">
    <property type="entry name" value="YceI"/>
    <property type="match status" value="1"/>
</dbReference>
<evidence type="ECO:0000313" key="3">
    <source>
        <dbReference type="Proteomes" id="UP000293562"/>
    </source>
</evidence>
<evidence type="ECO:0000313" key="2">
    <source>
        <dbReference type="EMBL" id="RZT91270.1"/>
    </source>
</evidence>
<dbReference type="RefSeq" id="WP_130308620.1">
    <property type="nucleotide sequence ID" value="NZ_SHKN01000006.1"/>
</dbReference>
<proteinExistence type="predicted"/>
<comment type="caution">
    <text evidence="2">The sequence shown here is derived from an EMBL/GenBank/DDBJ whole genome shotgun (WGS) entry which is preliminary data.</text>
</comment>
<dbReference type="Proteomes" id="UP000293562">
    <property type="component" value="Unassembled WGS sequence"/>
</dbReference>
<feature type="domain" description="Lipid/polyisoprenoid-binding YceI-like" evidence="1">
    <location>
        <begin position="29"/>
        <end position="204"/>
    </location>
</feature>
<dbReference type="OrthoDB" id="951410at2"/>
<organism evidence="2 3">
    <name type="scientific">Ancylomarina subtilis</name>
    <dbReference type="NCBI Taxonomy" id="1639035"/>
    <lineage>
        <taxon>Bacteria</taxon>
        <taxon>Pseudomonadati</taxon>
        <taxon>Bacteroidota</taxon>
        <taxon>Bacteroidia</taxon>
        <taxon>Marinilabiliales</taxon>
        <taxon>Marinifilaceae</taxon>
        <taxon>Ancylomarina</taxon>
    </lineage>
</organism>